<dbReference type="GeneID" id="34782514"/>
<keyword evidence="2" id="KW-1185">Reference proteome</keyword>
<protein>
    <submittedName>
        <fullName evidence="1">Uncharacterized protein</fullName>
    </submittedName>
</protein>
<evidence type="ECO:0000313" key="1">
    <source>
        <dbReference type="EMBL" id="CEF40795.1"/>
    </source>
</evidence>
<proteinExistence type="predicted"/>
<reference evidence="2" key="1">
    <citation type="submission" date="2014-09" db="EMBL/GenBank/DDBJ databases">
        <authorList>
            <person name="Illeghems K.G."/>
        </authorList>
    </citation>
    <scope>NUCLEOTIDE SEQUENCE [LARGE SCALE GENOMIC DNA]</scope>
    <source>
        <strain evidence="2">108B</strain>
    </source>
</reference>
<dbReference type="EMBL" id="LN606600">
    <property type="protein sequence ID" value="CEF40795.1"/>
    <property type="molecule type" value="Genomic_DNA"/>
</dbReference>
<evidence type="ECO:0000313" key="2">
    <source>
        <dbReference type="Proteomes" id="UP000056109"/>
    </source>
</evidence>
<dbReference type="KEGG" id="asz:ASN_1438"/>
<dbReference type="AlphaFoldDB" id="A0A0U5ET17"/>
<accession>A0A0U5ET17</accession>
<dbReference type="RefSeq" id="WP_058987576.1">
    <property type="nucleotide sequence ID" value="NZ_LN606600.1"/>
</dbReference>
<organism evidence="1 2">
    <name type="scientific">Acetobacter senegalensis</name>
    <dbReference type="NCBI Taxonomy" id="446692"/>
    <lineage>
        <taxon>Bacteria</taxon>
        <taxon>Pseudomonadati</taxon>
        <taxon>Pseudomonadota</taxon>
        <taxon>Alphaproteobacteria</taxon>
        <taxon>Acetobacterales</taxon>
        <taxon>Acetobacteraceae</taxon>
        <taxon>Acetobacter</taxon>
    </lineage>
</organism>
<name>A0A0U5ET17_9PROT</name>
<sequence>MENCGLGWENRVLDAALTASAQVSALPVENLRNQQGAASLGWRVPGTAATLTISHPPAGPWRAFGLFRTNLTATAQITVTVLSDSNTVWQGTAQAVANGQILLVAPTAVTGDTATIQITDTANPDGFLSIPLAYAGPIWQPVRNYSTDSTADRTLGQDSVTTLGGTEFVSARWYQRKLSIAHQSYGDADAIVLDQILRTAATGQNILLLPDPSASPADLAAKALFGGLSGGDLSNPFGAADRHALTLTLTERL</sequence>
<dbReference type="PATRIC" id="fig|446692.3.peg.1447"/>
<gene>
    <name evidence="1" type="ORF">ASN_1438</name>
</gene>
<dbReference type="Proteomes" id="UP000056109">
    <property type="component" value="Chromosome I"/>
</dbReference>